<organism evidence="12 13">
    <name type="scientific">Runella slithyformis (strain ATCC 29530 / DSM 19594 / LMG 11500 / NCIMB 11436 / LSU 4)</name>
    <dbReference type="NCBI Taxonomy" id="761193"/>
    <lineage>
        <taxon>Bacteria</taxon>
        <taxon>Pseudomonadati</taxon>
        <taxon>Bacteroidota</taxon>
        <taxon>Cytophagia</taxon>
        <taxon>Cytophagales</taxon>
        <taxon>Spirosomataceae</taxon>
        <taxon>Runella</taxon>
    </lineage>
</organism>
<dbReference type="NCBIfam" id="TIGR01352">
    <property type="entry name" value="tonB_Cterm"/>
    <property type="match status" value="1"/>
</dbReference>
<protein>
    <submittedName>
        <fullName evidence="12">TonB family protein</fullName>
    </submittedName>
</protein>
<evidence type="ECO:0000256" key="8">
    <source>
        <dbReference type="ARBA" id="ARBA00022989"/>
    </source>
</evidence>
<dbReference type="KEGG" id="rsi:Runsl_1169"/>
<keyword evidence="13" id="KW-1185">Reference proteome</keyword>
<evidence type="ECO:0000259" key="11">
    <source>
        <dbReference type="PROSITE" id="PS52015"/>
    </source>
</evidence>
<evidence type="ECO:0000256" key="9">
    <source>
        <dbReference type="ARBA" id="ARBA00023136"/>
    </source>
</evidence>
<dbReference type="AlphaFoldDB" id="A0A7U4E4N3"/>
<keyword evidence="3" id="KW-0813">Transport</keyword>
<gene>
    <name evidence="12" type="ordered locus">Runsl_1169</name>
</gene>
<evidence type="ECO:0000313" key="13">
    <source>
        <dbReference type="Proteomes" id="UP000000493"/>
    </source>
</evidence>
<name>A0A7U4E4N3_RUNSL</name>
<evidence type="ECO:0000256" key="5">
    <source>
        <dbReference type="ARBA" id="ARBA00022519"/>
    </source>
</evidence>
<evidence type="ECO:0000256" key="3">
    <source>
        <dbReference type="ARBA" id="ARBA00022448"/>
    </source>
</evidence>
<keyword evidence="6 10" id="KW-0812">Transmembrane</keyword>
<dbReference type="InterPro" id="IPR037682">
    <property type="entry name" value="TonB_C"/>
</dbReference>
<comment type="similarity">
    <text evidence="2">Belongs to the TonB family.</text>
</comment>
<comment type="subcellular location">
    <subcellularLocation>
        <location evidence="1">Cell inner membrane</location>
        <topology evidence="1">Single-pass membrane protein</topology>
        <orientation evidence="1">Periplasmic side</orientation>
    </subcellularLocation>
</comment>
<accession>A0A7U4E4N3</accession>
<reference evidence="13" key="1">
    <citation type="submission" date="2011-06" db="EMBL/GenBank/DDBJ databases">
        <title>The complete genome of chromosome of Runella slithyformis DSM 19594.</title>
        <authorList>
            <consortium name="US DOE Joint Genome Institute (JGI-PGF)"/>
            <person name="Lucas S."/>
            <person name="Han J."/>
            <person name="Lapidus A."/>
            <person name="Bruce D."/>
            <person name="Goodwin L."/>
            <person name="Pitluck S."/>
            <person name="Peters L."/>
            <person name="Kyrpides N."/>
            <person name="Mavromatis K."/>
            <person name="Ivanova N."/>
            <person name="Ovchinnikova G."/>
            <person name="Zhang X."/>
            <person name="Misra M."/>
            <person name="Detter J.C."/>
            <person name="Tapia R."/>
            <person name="Han C."/>
            <person name="Land M."/>
            <person name="Hauser L."/>
            <person name="Markowitz V."/>
            <person name="Cheng J.-F."/>
            <person name="Hugenholtz P."/>
            <person name="Woyke T."/>
            <person name="Wu D."/>
            <person name="Tindall B."/>
            <person name="Faehrich R."/>
            <person name="Brambilla E."/>
            <person name="Klenk H.-P."/>
            <person name="Eisen J.A."/>
        </authorList>
    </citation>
    <scope>NUCLEOTIDE SEQUENCE [LARGE SCALE GENOMIC DNA]</scope>
    <source>
        <strain evidence="13">ATCC 29530 / DSM 19594 / LMG 11500 / NCIMB 11436 / LSU 4</strain>
    </source>
</reference>
<evidence type="ECO:0000256" key="10">
    <source>
        <dbReference type="SAM" id="Phobius"/>
    </source>
</evidence>
<dbReference type="EMBL" id="CP002859">
    <property type="protein sequence ID" value="AEI47598.1"/>
    <property type="molecule type" value="Genomic_DNA"/>
</dbReference>
<dbReference type="PANTHER" id="PTHR33446:SF2">
    <property type="entry name" value="PROTEIN TONB"/>
    <property type="match status" value="1"/>
</dbReference>
<sequence length="514" mass="59026">MLYLKRHSLLAFVFVKFLPFFIFTKHYSHQRSMKPTLMLLFSAFLSFTAFSQAVFADREVDKVAEPQGGMRFLQQFVKDNLQVPFQARVQQVQGRVFVTGTVETDGSTSELKVTKGLHPLCDAEALRVVGLYKAWQPAIKEVKAVRQTFHFSVVFPELPVTNYDSTHQRLVDYFNEKFQFTHDPTEYHFRRYIPVDKNGVVRDDVVFEEWKKKQWKPFFSVPFKRDSLMYKIAGETTTDSVPAYRLTVRDKDWNSYVPEIVIQTNGQVLSSKEKQGNKVVSYSDYYASGALRERQIPDGKNEKILTWYDNGQLKEVRTQELPDPTKPTEMLVIDLWSRDGKVQVKGGNGRGVYTTKVQKEQWIIEQGSFENGKKIGKWLAKRPDSTLYYEETYDKGKLVQGRLWLDGTEHTYTEVQELPKFSGGLSALGMFLGRNIKYPKEAARKNISGKVFISFVVCEDGSLCDYELLKGIGGGCDEEALRVVKGMSGKWLPGTERGQKVRVKYNLPVSFVPE</sequence>
<dbReference type="SUPFAM" id="SSF74653">
    <property type="entry name" value="TolA/TonB C-terminal domain"/>
    <property type="match status" value="2"/>
</dbReference>
<evidence type="ECO:0000256" key="4">
    <source>
        <dbReference type="ARBA" id="ARBA00022475"/>
    </source>
</evidence>
<dbReference type="Pfam" id="PF03544">
    <property type="entry name" value="TonB_C"/>
    <property type="match status" value="2"/>
</dbReference>
<keyword evidence="5" id="KW-0997">Cell inner membrane</keyword>
<evidence type="ECO:0000256" key="7">
    <source>
        <dbReference type="ARBA" id="ARBA00022927"/>
    </source>
</evidence>
<keyword evidence="7" id="KW-0653">Protein transport</keyword>
<dbReference type="Proteomes" id="UP000000493">
    <property type="component" value="Chromosome"/>
</dbReference>
<dbReference type="PANTHER" id="PTHR33446">
    <property type="entry name" value="PROTEIN TONB-RELATED"/>
    <property type="match status" value="1"/>
</dbReference>
<feature type="transmembrane region" description="Helical" evidence="10">
    <location>
        <begin position="6"/>
        <end position="24"/>
    </location>
</feature>
<keyword evidence="9 10" id="KW-0472">Membrane</keyword>
<dbReference type="InterPro" id="IPR051045">
    <property type="entry name" value="TonB-dependent_transducer"/>
</dbReference>
<dbReference type="GO" id="GO:0015031">
    <property type="term" value="P:protein transport"/>
    <property type="evidence" value="ECO:0007669"/>
    <property type="project" value="UniProtKB-KW"/>
</dbReference>
<dbReference type="Gene3D" id="3.30.1150.10">
    <property type="match status" value="2"/>
</dbReference>
<evidence type="ECO:0000256" key="6">
    <source>
        <dbReference type="ARBA" id="ARBA00022692"/>
    </source>
</evidence>
<evidence type="ECO:0000256" key="2">
    <source>
        <dbReference type="ARBA" id="ARBA00006555"/>
    </source>
</evidence>
<reference evidence="12 13" key="2">
    <citation type="journal article" date="2012" name="Stand. Genomic Sci.">
        <title>Complete genome sequence of the aquatic bacterium Runella slithyformis type strain (LSU 4(T)).</title>
        <authorList>
            <person name="Copeland A."/>
            <person name="Zhang X."/>
            <person name="Misra M."/>
            <person name="Lapidus A."/>
            <person name="Nolan M."/>
            <person name="Lucas S."/>
            <person name="Deshpande S."/>
            <person name="Cheng J.F."/>
            <person name="Tapia R."/>
            <person name="Goodwin L.A."/>
            <person name="Pitluck S."/>
            <person name="Liolios K."/>
            <person name="Pagani I."/>
            <person name="Ivanova N."/>
            <person name="Mikhailova N."/>
            <person name="Pati A."/>
            <person name="Chen A."/>
            <person name="Palaniappan K."/>
            <person name="Land M."/>
            <person name="Hauser L."/>
            <person name="Pan C."/>
            <person name="Jeffries C.D."/>
            <person name="Detter J.C."/>
            <person name="Brambilla E.M."/>
            <person name="Rohde M."/>
            <person name="Djao O.D."/>
            <person name="Goker M."/>
            <person name="Sikorski J."/>
            <person name="Tindall B.J."/>
            <person name="Woyke T."/>
            <person name="Bristow J."/>
            <person name="Eisen J.A."/>
            <person name="Markowitz V."/>
            <person name="Hugenholtz P."/>
            <person name="Kyrpides N.C."/>
            <person name="Klenk H.P."/>
            <person name="Mavromatis K."/>
        </authorList>
    </citation>
    <scope>NUCLEOTIDE SEQUENCE [LARGE SCALE GENOMIC DNA]</scope>
    <source>
        <strain evidence="13">ATCC 29530 / DSM 19594 / LMG 11500 / NCIMB 11436 / LSU 4</strain>
    </source>
</reference>
<dbReference type="GO" id="GO:0055085">
    <property type="term" value="P:transmembrane transport"/>
    <property type="evidence" value="ECO:0007669"/>
    <property type="project" value="InterPro"/>
</dbReference>
<proteinExistence type="inferred from homology"/>
<dbReference type="GO" id="GO:0031992">
    <property type="term" value="F:energy transducer activity"/>
    <property type="evidence" value="ECO:0007669"/>
    <property type="project" value="TreeGrafter"/>
</dbReference>
<dbReference type="GO" id="GO:0098797">
    <property type="term" value="C:plasma membrane protein complex"/>
    <property type="evidence" value="ECO:0007669"/>
    <property type="project" value="TreeGrafter"/>
</dbReference>
<evidence type="ECO:0000256" key="1">
    <source>
        <dbReference type="ARBA" id="ARBA00004383"/>
    </source>
</evidence>
<feature type="domain" description="TonB C-terminal" evidence="11">
    <location>
        <begin position="423"/>
        <end position="514"/>
    </location>
</feature>
<dbReference type="InterPro" id="IPR006260">
    <property type="entry name" value="TonB/TolA_C"/>
</dbReference>
<evidence type="ECO:0000313" key="12">
    <source>
        <dbReference type="EMBL" id="AEI47598.1"/>
    </source>
</evidence>
<keyword evidence="8 10" id="KW-1133">Transmembrane helix</keyword>
<keyword evidence="4" id="KW-1003">Cell membrane</keyword>
<dbReference type="PROSITE" id="PS52015">
    <property type="entry name" value="TONB_CTD"/>
    <property type="match status" value="1"/>
</dbReference>